<proteinExistence type="predicted"/>
<feature type="transmembrane region" description="Helical" evidence="1">
    <location>
        <begin position="6"/>
        <end position="29"/>
    </location>
</feature>
<keyword evidence="1" id="KW-0472">Membrane</keyword>
<evidence type="ECO:0000313" key="2">
    <source>
        <dbReference type="EMBL" id="JAE30595.1"/>
    </source>
</evidence>
<accession>A0A0A9H067</accession>
<reference evidence="2" key="1">
    <citation type="submission" date="2014-09" db="EMBL/GenBank/DDBJ databases">
        <authorList>
            <person name="Magalhaes I.L.F."/>
            <person name="Oliveira U."/>
            <person name="Santos F.R."/>
            <person name="Vidigal T.H.D.A."/>
            <person name="Brescovit A.D."/>
            <person name="Santos A.J."/>
        </authorList>
    </citation>
    <scope>NUCLEOTIDE SEQUENCE</scope>
    <source>
        <tissue evidence="2">Shoot tissue taken approximately 20 cm above the soil surface</tissue>
    </source>
</reference>
<dbReference type="EMBL" id="GBRH01167301">
    <property type="protein sequence ID" value="JAE30595.1"/>
    <property type="molecule type" value="Transcribed_RNA"/>
</dbReference>
<dbReference type="AlphaFoldDB" id="A0A0A9H067"/>
<keyword evidence="1" id="KW-0812">Transmembrane</keyword>
<name>A0A0A9H067_ARUDO</name>
<sequence>MVPGALIELLVSGLVHTVFLLSTRALFFLQRCDSASTQLPSIK</sequence>
<protein>
    <submittedName>
        <fullName evidence="2">Uncharacterized protein</fullName>
    </submittedName>
</protein>
<organism evidence="2">
    <name type="scientific">Arundo donax</name>
    <name type="common">Giant reed</name>
    <name type="synonym">Donax arundinaceus</name>
    <dbReference type="NCBI Taxonomy" id="35708"/>
    <lineage>
        <taxon>Eukaryota</taxon>
        <taxon>Viridiplantae</taxon>
        <taxon>Streptophyta</taxon>
        <taxon>Embryophyta</taxon>
        <taxon>Tracheophyta</taxon>
        <taxon>Spermatophyta</taxon>
        <taxon>Magnoliopsida</taxon>
        <taxon>Liliopsida</taxon>
        <taxon>Poales</taxon>
        <taxon>Poaceae</taxon>
        <taxon>PACMAD clade</taxon>
        <taxon>Arundinoideae</taxon>
        <taxon>Arundineae</taxon>
        <taxon>Arundo</taxon>
    </lineage>
</organism>
<keyword evidence="1" id="KW-1133">Transmembrane helix</keyword>
<reference evidence="2" key="2">
    <citation type="journal article" date="2015" name="Data Brief">
        <title>Shoot transcriptome of the giant reed, Arundo donax.</title>
        <authorList>
            <person name="Barrero R.A."/>
            <person name="Guerrero F.D."/>
            <person name="Moolhuijzen P."/>
            <person name="Goolsby J.A."/>
            <person name="Tidwell J."/>
            <person name="Bellgard S.E."/>
            <person name="Bellgard M.I."/>
        </authorList>
    </citation>
    <scope>NUCLEOTIDE SEQUENCE</scope>
    <source>
        <tissue evidence="2">Shoot tissue taken approximately 20 cm above the soil surface</tissue>
    </source>
</reference>
<evidence type="ECO:0000256" key="1">
    <source>
        <dbReference type="SAM" id="Phobius"/>
    </source>
</evidence>